<name>A0A963YR89_9PROT</name>
<proteinExistence type="predicted"/>
<comment type="caution">
    <text evidence="2">The sequence shown here is derived from an EMBL/GenBank/DDBJ whole genome shotgun (WGS) entry which is preliminary data.</text>
</comment>
<organism evidence="2 3">
    <name type="scientific">Acidisoma silvae</name>
    <dbReference type="NCBI Taxonomy" id="2802396"/>
    <lineage>
        <taxon>Bacteria</taxon>
        <taxon>Pseudomonadati</taxon>
        <taxon>Pseudomonadota</taxon>
        <taxon>Alphaproteobacteria</taxon>
        <taxon>Acetobacterales</taxon>
        <taxon>Acidocellaceae</taxon>
        <taxon>Acidisoma</taxon>
    </lineage>
</organism>
<dbReference type="Proteomes" id="UP000708298">
    <property type="component" value="Unassembled WGS sequence"/>
</dbReference>
<dbReference type="NCBIfam" id="NF041546">
    <property type="entry name" value="ParA_partition"/>
    <property type="match status" value="1"/>
</dbReference>
<dbReference type="SUPFAM" id="SSF52540">
    <property type="entry name" value="P-loop containing nucleoside triphosphate hydrolases"/>
    <property type="match status" value="1"/>
</dbReference>
<reference evidence="2" key="2">
    <citation type="submission" date="2021-01" db="EMBL/GenBank/DDBJ databases">
        <authorList>
            <person name="Mieszkin S."/>
            <person name="Pouder E."/>
            <person name="Alain K."/>
        </authorList>
    </citation>
    <scope>NUCLEOTIDE SEQUENCE</scope>
    <source>
        <strain evidence="2">HW T2.11</strain>
    </source>
</reference>
<evidence type="ECO:0000313" key="2">
    <source>
        <dbReference type="EMBL" id="MCB8875666.1"/>
    </source>
</evidence>
<dbReference type="Pfam" id="PF01656">
    <property type="entry name" value="CbiA"/>
    <property type="match status" value="1"/>
</dbReference>
<dbReference type="EMBL" id="JAESVB010000004">
    <property type="protein sequence ID" value="MCB8875666.1"/>
    <property type="molecule type" value="Genomic_DNA"/>
</dbReference>
<accession>A0A963YR89</accession>
<dbReference type="InterPro" id="IPR048089">
    <property type="entry name" value="McdA"/>
</dbReference>
<dbReference type="InterPro" id="IPR027417">
    <property type="entry name" value="P-loop_NTPase"/>
</dbReference>
<dbReference type="InterPro" id="IPR002586">
    <property type="entry name" value="CobQ/CobB/MinD/ParA_Nub-bd_dom"/>
</dbReference>
<protein>
    <submittedName>
        <fullName evidence="2">AAA family ATPase</fullName>
    </submittedName>
</protein>
<dbReference type="PANTHER" id="PTHR13696">
    <property type="entry name" value="P-LOOP CONTAINING NUCLEOSIDE TRIPHOSPHATE HYDROLASE"/>
    <property type="match status" value="1"/>
</dbReference>
<evidence type="ECO:0000313" key="3">
    <source>
        <dbReference type="Proteomes" id="UP000708298"/>
    </source>
</evidence>
<gene>
    <name evidence="2" type="ORF">ASILVAE211_10770</name>
</gene>
<feature type="domain" description="CobQ/CobB/MinD/ParA nucleotide binding" evidence="1">
    <location>
        <begin position="5"/>
        <end position="182"/>
    </location>
</feature>
<sequence length="209" mass="22128">MALVITVAQQKGGAGKTMLAANLAAAMATGQRVCLLDIDPQRSLTRWHEIRSRYAKPIPAIGLSDVSGWRLRAELDRLTASHDAVIIDTPPQVDTEAKLAIRAAGLVLVPLQPSPPDLWAAQATVQLAKAEGRPLRLVLNRAPASSRLRTQVEREAAAAGYDILGSTIGNRAGFANAFAQGLGVTEASPKSQAADELRAVLAEIEKLTT</sequence>
<dbReference type="CDD" id="cd02042">
    <property type="entry name" value="ParAB_family"/>
    <property type="match status" value="1"/>
</dbReference>
<keyword evidence="3" id="KW-1185">Reference proteome</keyword>
<dbReference type="Gene3D" id="3.40.50.300">
    <property type="entry name" value="P-loop containing nucleotide triphosphate hydrolases"/>
    <property type="match status" value="1"/>
</dbReference>
<dbReference type="InterPro" id="IPR050678">
    <property type="entry name" value="DNA_Partitioning_ATPase"/>
</dbReference>
<dbReference type="AlphaFoldDB" id="A0A963YR89"/>
<dbReference type="PANTHER" id="PTHR13696:SF96">
    <property type="entry name" value="COBQ_COBB_MIND_PARA NUCLEOTIDE BINDING DOMAIN-CONTAINING PROTEIN"/>
    <property type="match status" value="1"/>
</dbReference>
<dbReference type="RefSeq" id="WP_227321328.1">
    <property type="nucleotide sequence ID" value="NZ_JAESVB010000004.1"/>
</dbReference>
<evidence type="ECO:0000259" key="1">
    <source>
        <dbReference type="Pfam" id="PF01656"/>
    </source>
</evidence>
<dbReference type="PIRSF" id="PIRSF009320">
    <property type="entry name" value="Nuc_binding_HP_1000"/>
    <property type="match status" value="1"/>
</dbReference>
<reference evidence="2" key="1">
    <citation type="journal article" date="2021" name="Microorganisms">
        <title>Acidisoma silvae sp. nov. and Acidisomacellulosilytica sp. nov., Two Acidophilic Bacteria Isolated from Decaying Wood, Hydrolyzing Cellulose and Producing Poly-3-hydroxybutyrate.</title>
        <authorList>
            <person name="Mieszkin S."/>
            <person name="Pouder E."/>
            <person name="Uroz S."/>
            <person name="Simon-Colin C."/>
            <person name="Alain K."/>
        </authorList>
    </citation>
    <scope>NUCLEOTIDE SEQUENCE</scope>
    <source>
        <strain evidence="2">HW T2.11</strain>
    </source>
</reference>